<feature type="chain" id="PRO_5012146261" description="Carboxypeptidase regulatory-like domain-containing protein" evidence="1">
    <location>
        <begin position="31"/>
        <end position="135"/>
    </location>
</feature>
<accession>A0A1X7K3N1</accession>
<keyword evidence="3" id="KW-1185">Reference proteome</keyword>
<dbReference type="InterPro" id="IPR013783">
    <property type="entry name" value="Ig-like_fold"/>
</dbReference>
<reference evidence="3" key="1">
    <citation type="submission" date="2017-04" db="EMBL/GenBank/DDBJ databases">
        <authorList>
            <person name="Varghese N."/>
            <person name="Submissions S."/>
        </authorList>
    </citation>
    <scope>NUCLEOTIDE SEQUENCE [LARGE SCALE GENOMIC DNA]</scope>
    <source>
        <strain evidence="3">DSM 4125</strain>
    </source>
</reference>
<keyword evidence="1" id="KW-0732">Signal</keyword>
<feature type="signal peptide" evidence="1">
    <location>
        <begin position="1"/>
        <end position="30"/>
    </location>
</feature>
<dbReference type="AlphaFoldDB" id="A0A1X7K3N1"/>
<dbReference type="STRING" id="1028.SAMN05661096_02330"/>
<dbReference type="Proteomes" id="UP000193804">
    <property type="component" value="Unassembled WGS sequence"/>
</dbReference>
<sequence>MKRNTTQRSKTMKKLTFALSLLVLSAFMFFQFTPKDENSQLFKTNLRITIQDDLGNIQEGATVTLYGSNEDYRKSENPVMDSQITDDKGRVTFKDLDPKVYHVHAEKGKMNNNNLGVQTDTLVAKKLNKVAIVIQ</sequence>
<evidence type="ECO:0000313" key="3">
    <source>
        <dbReference type="Proteomes" id="UP000193804"/>
    </source>
</evidence>
<name>A0A1X7K3N1_9BACT</name>
<dbReference type="Gene3D" id="2.60.40.10">
    <property type="entry name" value="Immunoglobulins"/>
    <property type="match status" value="1"/>
</dbReference>
<evidence type="ECO:0008006" key="4">
    <source>
        <dbReference type="Google" id="ProtNLM"/>
    </source>
</evidence>
<dbReference type="SUPFAM" id="SSF49478">
    <property type="entry name" value="Cna protein B-type domain"/>
    <property type="match status" value="1"/>
</dbReference>
<evidence type="ECO:0000256" key="1">
    <source>
        <dbReference type="SAM" id="SignalP"/>
    </source>
</evidence>
<protein>
    <recommendedName>
        <fullName evidence="4">Carboxypeptidase regulatory-like domain-containing protein</fullName>
    </recommendedName>
</protein>
<organism evidence="2 3">
    <name type="scientific">Marivirga sericea</name>
    <dbReference type="NCBI Taxonomy" id="1028"/>
    <lineage>
        <taxon>Bacteria</taxon>
        <taxon>Pseudomonadati</taxon>
        <taxon>Bacteroidota</taxon>
        <taxon>Cytophagia</taxon>
        <taxon>Cytophagales</taxon>
        <taxon>Marivirgaceae</taxon>
        <taxon>Marivirga</taxon>
    </lineage>
</organism>
<proteinExistence type="predicted"/>
<dbReference type="EMBL" id="FXAW01000004">
    <property type="protein sequence ID" value="SMG35303.1"/>
    <property type="molecule type" value="Genomic_DNA"/>
</dbReference>
<gene>
    <name evidence="2" type="ORF">SAMN05661096_02330</name>
</gene>
<evidence type="ECO:0000313" key="2">
    <source>
        <dbReference type="EMBL" id="SMG35303.1"/>
    </source>
</evidence>